<dbReference type="PANTHER" id="PTHR43649">
    <property type="entry name" value="ARABINOSE-BINDING PROTEIN-RELATED"/>
    <property type="match status" value="1"/>
</dbReference>
<keyword evidence="3" id="KW-0574">Periplasm</keyword>
<dbReference type="GO" id="GO:0042597">
    <property type="term" value="C:periplasmic space"/>
    <property type="evidence" value="ECO:0007669"/>
    <property type="project" value="UniProtKB-SubCell"/>
</dbReference>
<organism evidence="4 5">
    <name type="scientific">Devosia soli</name>
    <dbReference type="NCBI Taxonomy" id="361041"/>
    <lineage>
        <taxon>Bacteria</taxon>
        <taxon>Pseudomonadati</taxon>
        <taxon>Pseudomonadota</taxon>
        <taxon>Alphaproteobacteria</taxon>
        <taxon>Hyphomicrobiales</taxon>
        <taxon>Devosiaceae</taxon>
        <taxon>Devosia</taxon>
    </lineage>
</organism>
<dbReference type="InterPro" id="IPR006059">
    <property type="entry name" value="SBP"/>
</dbReference>
<evidence type="ECO:0000256" key="3">
    <source>
        <dbReference type="ARBA" id="ARBA00022764"/>
    </source>
</evidence>
<proteinExistence type="inferred from homology"/>
<comment type="caution">
    <text evidence="4">The sequence shown here is derived from an EMBL/GenBank/DDBJ whole genome shotgun (WGS) entry which is preliminary data.</text>
</comment>
<dbReference type="Gene3D" id="3.40.190.10">
    <property type="entry name" value="Periplasmic binding protein-like II"/>
    <property type="match status" value="2"/>
</dbReference>
<evidence type="ECO:0000313" key="5">
    <source>
        <dbReference type="Proteomes" id="UP000033514"/>
    </source>
</evidence>
<dbReference type="RefSeq" id="WP_046142781.1">
    <property type="nucleotide sequence ID" value="NZ_LAJG01000021.1"/>
</dbReference>
<dbReference type="STRING" id="361041.VW35_09285"/>
<sequence length="428" mass="45604">MSFTLSRRQFLLSGTAALAAGALGTLPSWAQSANLRLIFWGGQARADRTYGVVDLFTKDHSDVSIDGEFLGWADYWPKVATQTAGGNQPDIIQMDYRYIGEYARRGSLASLDSFVGNGLDVSSFDEDQLRNGTIDGKLIGVSLGVAAGATVINTKVLDDAGIDIDPMRWTYDDLLTQGPKVSQKTNGATAMAPDGSGIELLFENWLRQKGKALYADGQPAFAPEDVTEWFELWAELRDAKAIISPDEQAIDTGQLETAPLVRGKSAMNFTTSNQLVAYQTLVPDPLGIGIFPATAPDSKGGHYRNSSQYFALSSTSAAPEKAVEFINFFVNSPEAAAILGVERGVPASSAMRDAVAPTLDERSQMVVKYIADLGEIAGDVPPTPPASAGEVEVALKTKSQEVAFGAQSPADAGPAFYDQVIESLGRAS</sequence>
<comment type="similarity">
    <text evidence="2">Belongs to the bacterial solute-binding protein 1 family.</text>
</comment>
<dbReference type="PROSITE" id="PS51318">
    <property type="entry name" value="TAT"/>
    <property type="match status" value="1"/>
</dbReference>
<dbReference type="InterPro" id="IPR050490">
    <property type="entry name" value="Bact_solute-bd_prot1"/>
</dbReference>
<dbReference type="PATRIC" id="fig|361041.3.peg.1210"/>
<accession>A0A0F5LAS7</accession>
<dbReference type="AlphaFoldDB" id="A0A0F5LAS7"/>
<dbReference type="PANTHER" id="PTHR43649:SF11">
    <property type="entry name" value="ABC TRANSPORTER SUBSTRATE-BINDING PROTEIN YESO-RELATED"/>
    <property type="match status" value="1"/>
</dbReference>
<evidence type="ECO:0000256" key="1">
    <source>
        <dbReference type="ARBA" id="ARBA00004418"/>
    </source>
</evidence>
<protein>
    <submittedName>
        <fullName evidence="4">Uncharacterized protein</fullName>
    </submittedName>
</protein>
<evidence type="ECO:0000256" key="2">
    <source>
        <dbReference type="ARBA" id="ARBA00008520"/>
    </source>
</evidence>
<dbReference type="EMBL" id="LAJG01000021">
    <property type="protein sequence ID" value="KKB78702.1"/>
    <property type="molecule type" value="Genomic_DNA"/>
</dbReference>
<gene>
    <name evidence="4" type="ORF">VW35_09285</name>
</gene>
<dbReference type="OrthoDB" id="7317090at2"/>
<dbReference type="SUPFAM" id="SSF53850">
    <property type="entry name" value="Periplasmic binding protein-like II"/>
    <property type="match status" value="1"/>
</dbReference>
<evidence type="ECO:0000313" key="4">
    <source>
        <dbReference type="EMBL" id="KKB78702.1"/>
    </source>
</evidence>
<reference evidence="4 5" key="1">
    <citation type="submission" date="2015-03" db="EMBL/GenBank/DDBJ databases">
        <authorList>
            <person name="Hassan Y.I."/>
            <person name="Lepp D."/>
            <person name="Zhou T."/>
        </authorList>
    </citation>
    <scope>NUCLEOTIDE SEQUENCE [LARGE SCALE GENOMIC DNA]</scope>
    <source>
        <strain evidence="4 5">GH2-10</strain>
    </source>
</reference>
<dbReference type="Pfam" id="PF01547">
    <property type="entry name" value="SBP_bac_1"/>
    <property type="match status" value="1"/>
</dbReference>
<keyword evidence="5" id="KW-1185">Reference proteome</keyword>
<dbReference type="Proteomes" id="UP000033514">
    <property type="component" value="Unassembled WGS sequence"/>
</dbReference>
<comment type="subcellular location">
    <subcellularLocation>
        <location evidence="1">Periplasm</location>
    </subcellularLocation>
</comment>
<dbReference type="InterPro" id="IPR006311">
    <property type="entry name" value="TAT_signal"/>
</dbReference>
<name>A0A0F5LAS7_9HYPH</name>